<keyword evidence="2" id="KW-1185">Reference proteome</keyword>
<comment type="caution">
    <text evidence="1">The sequence shown here is derived from an EMBL/GenBank/DDBJ whole genome shotgun (WGS) entry which is preliminary data.</text>
</comment>
<dbReference type="InterPro" id="IPR042856">
    <property type="entry name" value="RSP14"/>
</dbReference>
<gene>
    <name evidence="1" type="ORF">B0H16DRAFT_1885222</name>
</gene>
<dbReference type="AlphaFoldDB" id="A0AAD7J7A4"/>
<reference evidence="1" key="1">
    <citation type="submission" date="2023-03" db="EMBL/GenBank/DDBJ databases">
        <title>Massive genome expansion in bonnet fungi (Mycena s.s.) driven by repeated elements and novel gene families across ecological guilds.</title>
        <authorList>
            <consortium name="Lawrence Berkeley National Laboratory"/>
            <person name="Harder C.B."/>
            <person name="Miyauchi S."/>
            <person name="Viragh M."/>
            <person name="Kuo A."/>
            <person name="Thoen E."/>
            <person name="Andreopoulos B."/>
            <person name="Lu D."/>
            <person name="Skrede I."/>
            <person name="Drula E."/>
            <person name="Henrissat B."/>
            <person name="Morin E."/>
            <person name="Kohler A."/>
            <person name="Barry K."/>
            <person name="LaButti K."/>
            <person name="Morin E."/>
            <person name="Salamov A."/>
            <person name="Lipzen A."/>
            <person name="Mereny Z."/>
            <person name="Hegedus B."/>
            <person name="Baldrian P."/>
            <person name="Stursova M."/>
            <person name="Weitz H."/>
            <person name="Taylor A."/>
            <person name="Grigoriev I.V."/>
            <person name="Nagy L.G."/>
            <person name="Martin F."/>
            <person name="Kauserud H."/>
        </authorList>
    </citation>
    <scope>NUCLEOTIDE SEQUENCE</scope>
    <source>
        <strain evidence="1">CBHHK182m</strain>
    </source>
</reference>
<name>A0AAD7J7A4_9AGAR</name>
<dbReference type="PANTHER" id="PTHR15599:SF1">
    <property type="entry name" value="RADIAL SPOKE HEAD 14 HOMOLOG"/>
    <property type="match status" value="1"/>
</dbReference>
<dbReference type="PANTHER" id="PTHR15599">
    <property type="entry name" value="RTDR1"/>
    <property type="match status" value="1"/>
</dbReference>
<dbReference type="SUPFAM" id="SSF48371">
    <property type="entry name" value="ARM repeat"/>
    <property type="match status" value="1"/>
</dbReference>
<accession>A0AAD7J7A4</accession>
<dbReference type="InterPro" id="IPR011989">
    <property type="entry name" value="ARM-like"/>
</dbReference>
<dbReference type="Proteomes" id="UP001215598">
    <property type="component" value="Unassembled WGS sequence"/>
</dbReference>
<dbReference type="Gene3D" id="1.25.10.10">
    <property type="entry name" value="Leucine-rich Repeat Variant"/>
    <property type="match status" value="3"/>
</dbReference>
<sequence>MPRLTRQRTPQSLYSEWSQSYLGATISIHALAKPLMKPMYHRAVLNLIKQQQGIPLTAETMQIYESYLMFKYVADITKALILRKLEERARVEAEAHLVTDFLVLYDILLDAPDEDIRTNACWVLGQLAFHPSTRPAVVAVQPGARLVALLSDANVNVVKAACFAVSHICLDFEGATAVVETGAPRFLKQLLESQDEDIRTNACWVLGQLAFHPSTRPAVVAVQPGARLVALLSDANVNVVKAACFAVSHICLDVEGATAVVETGAPRFLKELLESQDEDVRRHACWALGQLAFHSSTRAAVVAVNPGAHLVALLNDGNVNIVRGASYAVSYICYDLDGATAVVETGAPRFLKELLESPDEGLPENPDCDGDVRVVDGACFALANLAPSRTAARALTEAGALDLVAGLIESPQVEVLFVTQYWATLALLPSGQPMQCFLYQYFDA</sequence>
<dbReference type="EMBL" id="JARKIB010000041">
    <property type="protein sequence ID" value="KAJ7758680.1"/>
    <property type="molecule type" value="Genomic_DNA"/>
</dbReference>
<proteinExistence type="predicted"/>
<organism evidence="1 2">
    <name type="scientific">Mycena metata</name>
    <dbReference type="NCBI Taxonomy" id="1033252"/>
    <lineage>
        <taxon>Eukaryota</taxon>
        <taxon>Fungi</taxon>
        <taxon>Dikarya</taxon>
        <taxon>Basidiomycota</taxon>
        <taxon>Agaricomycotina</taxon>
        <taxon>Agaricomycetes</taxon>
        <taxon>Agaricomycetidae</taxon>
        <taxon>Agaricales</taxon>
        <taxon>Marasmiineae</taxon>
        <taxon>Mycenaceae</taxon>
        <taxon>Mycena</taxon>
    </lineage>
</organism>
<protein>
    <submittedName>
        <fullName evidence="1">Armadillo-type protein</fullName>
    </submittedName>
</protein>
<evidence type="ECO:0000313" key="2">
    <source>
        <dbReference type="Proteomes" id="UP001215598"/>
    </source>
</evidence>
<dbReference type="Pfam" id="PF00514">
    <property type="entry name" value="Arm"/>
    <property type="match status" value="2"/>
</dbReference>
<dbReference type="InterPro" id="IPR016024">
    <property type="entry name" value="ARM-type_fold"/>
</dbReference>
<dbReference type="InterPro" id="IPR000225">
    <property type="entry name" value="Armadillo"/>
</dbReference>
<dbReference type="SMART" id="SM00185">
    <property type="entry name" value="ARM"/>
    <property type="match status" value="7"/>
</dbReference>
<evidence type="ECO:0000313" key="1">
    <source>
        <dbReference type="EMBL" id="KAJ7758680.1"/>
    </source>
</evidence>